<feature type="transmembrane region" description="Helical" evidence="1">
    <location>
        <begin position="205"/>
        <end position="227"/>
    </location>
</feature>
<gene>
    <name evidence="2" type="ORF">ALC53_05090</name>
</gene>
<feature type="transmembrane region" description="Helical" evidence="1">
    <location>
        <begin position="340"/>
        <end position="360"/>
    </location>
</feature>
<keyword evidence="1" id="KW-0472">Membrane</keyword>
<feature type="transmembrane region" description="Helical" evidence="1">
    <location>
        <begin position="164"/>
        <end position="185"/>
    </location>
</feature>
<feature type="transmembrane region" description="Helical" evidence="1">
    <location>
        <begin position="299"/>
        <end position="320"/>
    </location>
</feature>
<evidence type="ECO:0000313" key="3">
    <source>
        <dbReference type="Proteomes" id="UP000078540"/>
    </source>
</evidence>
<dbReference type="Proteomes" id="UP000078540">
    <property type="component" value="Unassembled WGS sequence"/>
</dbReference>
<accession>A0A151I489</accession>
<keyword evidence="1" id="KW-1133">Transmembrane helix</keyword>
<proteinExistence type="predicted"/>
<organism evidence="2 3">
    <name type="scientific">Atta colombica</name>
    <dbReference type="NCBI Taxonomy" id="520822"/>
    <lineage>
        <taxon>Eukaryota</taxon>
        <taxon>Metazoa</taxon>
        <taxon>Ecdysozoa</taxon>
        <taxon>Arthropoda</taxon>
        <taxon>Hexapoda</taxon>
        <taxon>Insecta</taxon>
        <taxon>Pterygota</taxon>
        <taxon>Neoptera</taxon>
        <taxon>Endopterygota</taxon>
        <taxon>Hymenoptera</taxon>
        <taxon>Apocrita</taxon>
        <taxon>Aculeata</taxon>
        <taxon>Formicoidea</taxon>
        <taxon>Formicidae</taxon>
        <taxon>Myrmicinae</taxon>
        <taxon>Atta</taxon>
    </lineage>
</organism>
<evidence type="ECO:0008006" key="4">
    <source>
        <dbReference type="Google" id="ProtNLM"/>
    </source>
</evidence>
<name>A0A151I489_9HYME</name>
<protein>
    <recommendedName>
        <fullName evidence="4">Gustatory receptor</fullName>
    </recommendedName>
</protein>
<evidence type="ECO:0000313" key="2">
    <source>
        <dbReference type="EMBL" id="KYM84697.1"/>
    </source>
</evidence>
<sequence length="365" mass="43883">MMKTLQIALAPLLIIGSFCSLGLFEYPLGQSRPYLSYLYTLTIWSCFTYLFYYPFYIINWKNEIYYFRDIITIITTITSIFINETVTILYKLSNYNLDEDLDEQIFQFILQIKLREVKFGIGLFYFGYSSIYQEFKMCLHELSLEDNTLEALGTPKEYQQLRNWIIRIIIGWIVFVFSKLLIITHKWQFIINRPINYYNILEISLTNYPIFVNILNFLIWGSILGYISSRFHQVNDRLQIFCSDFFENNADRRQNSILVHQRRTGIKDCKQNIWIIMHLHLQLRLITCKLNKIFNIQMLLQMLYTFSETIAYYVDIYFFLQFGNGSWMPVMVYTYFHNTFLFIVISALFLTLNYICQTVYCKVYN</sequence>
<evidence type="ECO:0000256" key="1">
    <source>
        <dbReference type="SAM" id="Phobius"/>
    </source>
</evidence>
<feature type="transmembrane region" description="Helical" evidence="1">
    <location>
        <begin position="36"/>
        <end position="58"/>
    </location>
</feature>
<dbReference type="EMBL" id="KQ976461">
    <property type="protein sequence ID" value="KYM84697.1"/>
    <property type="molecule type" value="Genomic_DNA"/>
</dbReference>
<keyword evidence="1" id="KW-0812">Transmembrane</keyword>
<keyword evidence="3" id="KW-1185">Reference proteome</keyword>
<reference evidence="2 3" key="1">
    <citation type="submission" date="2015-09" db="EMBL/GenBank/DDBJ databases">
        <title>Atta colombica WGS genome.</title>
        <authorList>
            <person name="Nygaard S."/>
            <person name="Hu H."/>
            <person name="Boomsma J."/>
            <person name="Zhang G."/>
        </authorList>
    </citation>
    <scope>NUCLEOTIDE SEQUENCE [LARGE SCALE GENOMIC DNA]</scope>
    <source>
        <strain evidence="2">Treedump-2</strain>
        <tissue evidence="2">Whole body</tissue>
    </source>
</reference>
<dbReference type="AlphaFoldDB" id="A0A151I489"/>